<dbReference type="KEGG" id="amus:LMH87_009324"/>
<evidence type="ECO:0000256" key="2">
    <source>
        <dbReference type="ARBA" id="ARBA00022833"/>
    </source>
</evidence>
<evidence type="ECO:0000259" key="7">
    <source>
        <dbReference type="PROSITE" id="PS50048"/>
    </source>
</evidence>
<dbReference type="InterPro" id="IPR052360">
    <property type="entry name" value="Transcr_Regulatory_Proteins"/>
</dbReference>
<dbReference type="GO" id="GO:0003677">
    <property type="term" value="F:DNA binding"/>
    <property type="evidence" value="ECO:0007669"/>
    <property type="project" value="UniProtKB-KW"/>
</dbReference>
<dbReference type="PANTHER" id="PTHR36206">
    <property type="entry name" value="ASPERCRYPTIN BIOSYNTHESIS CLUSTER-SPECIFIC TRANSCRIPTION REGULATOR ATNN-RELATED"/>
    <property type="match status" value="1"/>
</dbReference>
<keyword evidence="6" id="KW-0539">Nucleus</keyword>
<keyword evidence="2" id="KW-0862">Zinc</keyword>
<evidence type="ECO:0000256" key="3">
    <source>
        <dbReference type="ARBA" id="ARBA00023015"/>
    </source>
</evidence>
<keyword evidence="1" id="KW-0479">Metal-binding</keyword>
<protein>
    <recommendedName>
        <fullName evidence="7">Zn(2)-C6 fungal-type domain-containing protein</fullName>
    </recommendedName>
</protein>
<dbReference type="InterPro" id="IPR001138">
    <property type="entry name" value="Zn2Cys6_DnaBD"/>
</dbReference>
<evidence type="ECO:0000313" key="8">
    <source>
        <dbReference type="EMBL" id="KAJ4152804.1"/>
    </source>
</evidence>
<keyword evidence="5" id="KW-0804">Transcription</keyword>
<dbReference type="SMART" id="SM00066">
    <property type="entry name" value="GAL4"/>
    <property type="match status" value="1"/>
</dbReference>
<dbReference type="Gene3D" id="4.10.240.10">
    <property type="entry name" value="Zn(2)-C6 fungal-type DNA-binding domain"/>
    <property type="match status" value="1"/>
</dbReference>
<dbReference type="GO" id="GO:0008270">
    <property type="term" value="F:zinc ion binding"/>
    <property type="evidence" value="ECO:0007669"/>
    <property type="project" value="InterPro"/>
</dbReference>
<comment type="caution">
    <text evidence="8">The sequence shown here is derived from an EMBL/GenBank/DDBJ whole genome shotgun (WGS) entry which is preliminary data.</text>
</comment>
<reference evidence="8" key="1">
    <citation type="journal article" date="2023" name="Access Microbiol">
        <title>De-novo genome assembly for Akanthomyces muscarius, a biocontrol agent of insect agricultural pests.</title>
        <authorList>
            <person name="Erdos Z."/>
            <person name="Studholme D.J."/>
            <person name="Raymond B."/>
            <person name="Sharma M."/>
        </authorList>
    </citation>
    <scope>NUCLEOTIDE SEQUENCE</scope>
    <source>
        <strain evidence="8">Ve6</strain>
    </source>
</reference>
<proteinExistence type="predicted"/>
<keyword evidence="3" id="KW-0805">Transcription regulation</keyword>
<dbReference type="GeneID" id="80896483"/>
<evidence type="ECO:0000313" key="9">
    <source>
        <dbReference type="Proteomes" id="UP001144673"/>
    </source>
</evidence>
<dbReference type="PROSITE" id="PS00463">
    <property type="entry name" value="ZN2_CY6_FUNGAL_1"/>
    <property type="match status" value="1"/>
</dbReference>
<dbReference type="InterPro" id="IPR036864">
    <property type="entry name" value="Zn2-C6_fun-type_DNA-bd_sf"/>
</dbReference>
<dbReference type="PANTHER" id="PTHR36206:SF12">
    <property type="entry name" value="ASPERCRYPTIN BIOSYNTHESIS CLUSTER-SPECIFIC TRANSCRIPTION REGULATOR ATNN-RELATED"/>
    <property type="match status" value="1"/>
</dbReference>
<dbReference type="SUPFAM" id="SSF57701">
    <property type="entry name" value="Zn2/Cys6 DNA-binding domain"/>
    <property type="match status" value="1"/>
</dbReference>
<dbReference type="PRINTS" id="PR00755">
    <property type="entry name" value="AFLATOXINBRP"/>
</dbReference>
<evidence type="ECO:0000256" key="6">
    <source>
        <dbReference type="ARBA" id="ARBA00023242"/>
    </source>
</evidence>
<name>A0A9W8QDS3_AKAMU</name>
<dbReference type="Proteomes" id="UP001144673">
    <property type="component" value="Chromosome 5"/>
</dbReference>
<dbReference type="GO" id="GO:0000981">
    <property type="term" value="F:DNA-binding transcription factor activity, RNA polymerase II-specific"/>
    <property type="evidence" value="ECO:0007669"/>
    <property type="project" value="InterPro"/>
</dbReference>
<sequence length="131" mass="14750">MTANGTKARVRDAAMEKRRQKKWAPRTRTGCLSCRQRHVKCDERKPSCVNCTAQGVACAYGTAPMVWQARQLNPALPQLGESHTCVATHVAMLIFTMNVSKACIEYEKIAAYIYISFLISSWRTFFCLVEA</sequence>
<dbReference type="PROSITE" id="PS50048">
    <property type="entry name" value="ZN2_CY6_FUNGAL_2"/>
    <property type="match status" value="1"/>
</dbReference>
<keyword evidence="4" id="KW-0238">DNA-binding</keyword>
<gene>
    <name evidence="8" type="ORF">LMH87_009324</name>
</gene>
<keyword evidence="9" id="KW-1185">Reference proteome</keyword>
<organism evidence="8 9">
    <name type="scientific">Akanthomyces muscarius</name>
    <name type="common">Entomopathogenic fungus</name>
    <name type="synonym">Lecanicillium muscarium</name>
    <dbReference type="NCBI Taxonomy" id="2231603"/>
    <lineage>
        <taxon>Eukaryota</taxon>
        <taxon>Fungi</taxon>
        <taxon>Dikarya</taxon>
        <taxon>Ascomycota</taxon>
        <taxon>Pezizomycotina</taxon>
        <taxon>Sordariomycetes</taxon>
        <taxon>Hypocreomycetidae</taxon>
        <taxon>Hypocreales</taxon>
        <taxon>Cordycipitaceae</taxon>
        <taxon>Akanthomyces</taxon>
    </lineage>
</organism>
<accession>A0A9W8QDS3</accession>
<evidence type="ECO:0000256" key="4">
    <source>
        <dbReference type="ARBA" id="ARBA00023125"/>
    </source>
</evidence>
<dbReference type="EMBL" id="JAJHUN010000008">
    <property type="protein sequence ID" value="KAJ4152804.1"/>
    <property type="molecule type" value="Genomic_DNA"/>
</dbReference>
<dbReference type="Pfam" id="PF00172">
    <property type="entry name" value="Zn_clus"/>
    <property type="match status" value="1"/>
</dbReference>
<dbReference type="RefSeq" id="XP_056053462.1">
    <property type="nucleotide sequence ID" value="XM_056196299.1"/>
</dbReference>
<dbReference type="CDD" id="cd00067">
    <property type="entry name" value="GAL4"/>
    <property type="match status" value="1"/>
</dbReference>
<dbReference type="AlphaFoldDB" id="A0A9W8QDS3"/>
<evidence type="ECO:0000256" key="5">
    <source>
        <dbReference type="ARBA" id="ARBA00023163"/>
    </source>
</evidence>
<evidence type="ECO:0000256" key="1">
    <source>
        <dbReference type="ARBA" id="ARBA00022723"/>
    </source>
</evidence>
<feature type="domain" description="Zn(2)-C6 fungal-type" evidence="7">
    <location>
        <begin position="30"/>
        <end position="60"/>
    </location>
</feature>